<dbReference type="Proteomes" id="UP000823388">
    <property type="component" value="Chromosome 3N"/>
</dbReference>
<protein>
    <recommendedName>
        <fullName evidence="1">F-box domain-containing protein</fullName>
    </recommendedName>
</protein>
<dbReference type="Gene3D" id="1.20.1280.50">
    <property type="match status" value="1"/>
</dbReference>
<dbReference type="EMBL" id="CM029042">
    <property type="protein sequence ID" value="KAG2622282.1"/>
    <property type="molecule type" value="Genomic_DNA"/>
</dbReference>
<reference evidence="2" key="1">
    <citation type="submission" date="2020-05" db="EMBL/GenBank/DDBJ databases">
        <title>WGS assembly of Panicum virgatum.</title>
        <authorList>
            <person name="Lovell J.T."/>
            <person name="Jenkins J."/>
            <person name="Shu S."/>
            <person name="Juenger T.E."/>
            <person name="Schmutz J."/>
        </authorList>
    </citation>
    <scope>NUCLEOTIDE SEQUENCE</scope>
    <source>
        <strain evidence="2">AP13</strain>
    </source>
</reference>
<dbReference type="CDD" id="cd22157">
    <property type="entry name" value="F-box_AtFBW1-like"/>
    <property type="match status" value="1"/>
</dbReference>
<dbReference type="Pfam" id="PF00646">
    <property type="entry name" value="F-box"/>
    <property type="match status" value="1"/>
</dbReference>
<evidence type="ECO:0000313" key="2">
    <source>
        <dbReference type="EMBL" id="KAG2622282.1"/>
    </source>
</evidence>
<dbReference type="SUPFAM" id="SSF81383">
    <property type="entry name" value="F-box domain"/>
    <property type="match status" value="1"/>
</dbReference>
<keyword evidence="3" id="KW-1185">Reference proteome</keyword>
<comment type="caution">
    <text evidence="2">The sequence shown here is derived from an EMBL/GenBank/DDBJ whole genome shotgun (WGS) entry which is preliminary data.</text>
</comment>
<name>A0A8T0UCA8_PANVG</name>
<dbReference type="InterPro" id="IPR055290">
    <property type="entry name" value="At3g26010-like"/>
</dbReference>
<dbReference type="PANTHER" id="PTHR35546">
    <property type="entry name" value="F-BOX PROTEIN INTERACTION DOMAIN PROTEIN-RELATED"/>
    <property type="match status" value="1"/>
</dbReference>
<evidence type="ECO:0000259" key="1">
    <source>
        <dbReference type="PROSITE" id="PS50181"/>
    </source>
</evidence>
<dbReference type="AlphaFoldDB" id="A0A8T0UCA8"/>
<accession>A0A8T0UCA8</accession>
<dbReference type="SMART" id="SM00256">
    <property type="entry name" value="FBOX"/>
    <property type="match status" value="1"/>
</dbReference>
<sequence>MGSPRSGAAAVALLPDDAIIEILSRVPARSLCLFKCVSKAWRDLIADRHHREKLPQTLEGFFCAYDGEIHGGNRGDGGGEGGRVVHGRFIDTLGRSVPLPSFSFLGEQPGIEELDLVHSCNGQILFRHRRALDM</sequence>
<dbReference type="InterPro" id="IPR001810">
    <property type="entry name" value="F-box_dom"/>
</dbReference>
<dbReference type="PROSITE" id="PS50181">
    <property type="entry name" value="FBOX"/>
    <property type="match status" value="1"/>
</dbReference>
<organism evidence="2 3">
    <name type="scientific">Panicum virgatum</name>
    <name type="common">Blackwell switchgrass</name>
    <dbReference type="NCBI Taxonomy" id="38727"/>
    <lineage>
        <taxon>Eukaryota</taxon>
        <taxon>Viridiplantae</taxon>
        <taxon>Streptophyta</taxon>
        <taxon>Embryophyta</taxon>
        <taxon>Tracheophyta</taxon>
        <taxon>Spermatophyta</taxon>
        <taxon>Magnoliopsida</taxon>
        <taxon>Liliopsida</taxon>
        <taxon>Poales</taxon>
        <taxon>Poaceae</taxon>
        <taxon>PACMAD clade</taxon>
        <taxon>Panicoideae</taxon>
        <taxon>Panicodae</taxon>
        <taxon>Paniceae</taxon>
        <taxon>Panicinae</taxon>
        <taxon>Panicum</taxon>
        <taxon>Panicum sect. Hiantes</taxon>
    </lineage>
</organism>
<feature type="domain" description="F-box" evidence="1">
    <location>
        <begin position="8"/>
        <end position="54"/>
    </location>
</feature>
<proteinExistence type="predicted"/>
<dbReference type="PANTHER" id="PTHR35546:SF106">
    <property type="entry name" value="DUF1618 DOMAIN-CONTAINING PROTEIN"/>
    <property type="match status" value="1"/>
</dbReference>
<evidence type="ECO:0000313" key="3">
    <source>
        <dbReference type="Proteomes" id="UP000823388"/>
    </source>
</evidence>
<dbReference type="InterPro" id="IPR036047">
    <property type="entry name" value="F-box-like_dom_sf"/>
</dbReference>
<gene>
    <name evidence="2" type="ORF">PVAP13_3NG272900</name>
</gene>